<evidence type="ECO:0000313" key="2">
    <source>
        <dbReference type="EMBL" id="SFA80343.1"/>
    </source>
</evidence>
<evidence type="ECO:0000259" key="1">
    <source>
        <dbReference type="Pfam" id="PF12804"/>
    </source>
</evidence>
<dbReference type="InterPro" id="IPR025877">
    <property type="entry name" value="MobA-like_NTP_Trfase"/>
</dbReference>
<dbReference type="GO" id="GO:0016779">
    <property type="term" value="F:nucleotidyltransferase activity"/>
    <property type="evidence" value="ECO:0007669"/>
    <property type="project" value="UniProtKB-ARBA"/>
</dbReference>
<dbReference type="Gene3D" id="3.30.200.20">
    <property type="entry name" value="Phosphorylase Kinase, domain 1"/>
    <property type="match status" value="1"/>
</dbReference>
<dbReference type="SUPFAM" id="SSF53448">
    <property type="entry name" value="Nucleotide-diphospho-sugar transferases"/>
    <property type="match status" value="1"/>
</dbReference>
<dbReference type="CDD" id="cd02523">
    <property type="entry name" value="PC_cytidylyltransferase"/>
    <property type="match status" value="1"/>
</dbReference>
<dbReference type="InterPro" id="IPR011009">
    <property type="entry name" value="Kinase-like_dom_sf"/>
</dbReference>
<dbReference type="Pfam" id="PF13412">
    <property type="entry name" value="HTH_24"/>
    <property type="match status" value="1"/>
</dbReference>
<feature type="domain" description="MobA-like NTP transferase" evidence="1">
    <location>
        <begin position="98"/>
        <end position="218"/>
    </location>
</feature>
<dbReference type="Proteomes" id="UP000198619">
    <property type="component" value="Unassembled WGS sequence"/>
</dbReference>
<keyword evidence="2" id="KW-0808">Transferase</keyword>
<dbReference type="Gene3D" id="3.90.1200.10">
    <property type="match status" value="1"/>
</dbReference>
<reference evidence="2 3" key="1">
    <citation type="submission" date="2016-10" db="EMBL/GenBank/DDBJ databases">
        <authorList>
            <person name="de Groot N.N."/>
        </authorList>
    </citation>
    <scope>NUCLEOTIDE SEQUENCE [LARGE SCALE GENOMIC DNA]</scope>
    <source>
        <strain evidence="2 3">DSM 12271</strain>
    </source>
</reference>
<keyword evidence="2" id="KW-0418">Kinase</keyword>
<dbReference type="STRING" id="84698.SAMN04488528_100361"/>
<dbReference type="InterPro" id="IPR052077">
    <property type="entry name" value="CcrZ_PhaseVar_Mediator"/>
</dbReference>
<dbReference type="Gene3D" id="1.10.10.10">
    <property type="entry name" value="Winged helix-like DNA-binding domain superfamily/Winged helix DNA-binding domain"/>
    <property type="match status" value="1"/>
</dbReference>
<dbReference type="InterPro" id="IPR036388">
    <property type="entry name" value="WH-like_DNA-bd_sf"/>
</dbReference>
<evidence type="ECO:0000313" key="3">
    <source>
        <dbReference type="Proteomes" id="UP000198619"/>
    </source>
</evidence>
<dbReference type="SUPFAM" id="SSF46785">
    <property type="entry name" value="Winged helix' DNA-binding domain"/>
    <property type="match status" value="1"/>
</dbReference>
<accession>A0A1I0VWR3</accession>
<dbReference type="SUPFAM" id="SSF56112">
    <property type="entry name" value="Protein kinase-like (PK-like)"/>
    <property type="match status" value="1"/>
</dbReference>
<dbReference type="EMBL" id="FOKI01000003">
    <property type="protein sequence ID" value="SFA80343.1"/>
    <property type="molecule type" value="Genomic_DNA"/>
</dbReference>
<dbReference type="Gene3D" id="3.90.550.10">
    <property type="entry name" value="Spore Coat Polysaccharide Biosynthesis Protein SpsA, Chain A"/>
    <property type="match status" value="1"/>
</dbReference>
<dbReference type="PIRSF" id="PIRSF037383">
    <property type="entry name" value="LicCA"/>
    <property type="match status" value="1"/>
</dbReference>
<dbReference type="GO" id="GO:0016301">
    <property type="term" value="F:kinase activity"/>
    <property type="evidence" value="ECO:0007669"/>
    <property type="project" value="UniProtKB-KW"/>
</dbReference>
<dbReference type="InterPro" id="IPR029044">
    <property type="entry name" value="Nucleotide-diphossugar_trans"/>
</dbReference>
<dbReference type="CDD" id="cd05151">
    <property type="entry name" value="ChoK-like"/>
    <property type="match status" value="1"/>
</dbReference>
<protein>
    <submittedName>
        <fullName evidence="2">Thiamine kinase</fullName>
    </submittedName>
</protein>
<sequence>MNYGGKVMDKELKVLKTLNEGKNLSQRQISKSTEMSLGKINEILKELTRDEYISCTKKSRGFDYKVTIKGMKVLEENLKEVDGVKIKLHREGAMVKQAVILGAGSRKEFGKPTGFLELKDETVIDRIIELLKDRGIEDITIVVGYESSYYKDYSKAKNIKLVENPKFKWTGTMASLALAKDYIKGDFLLIENDLVFEERAIKEVLKNSARDCVLITNESGSGDEAFVEIRDGFLYKISKDKHMFNKIDGEMIGISKLSYEAFNKMLKEYERYNKNPYLNYEYALLDVARYYDIGYTKIDDLVWAEIDSKDHYHNVVNHVYPKLRRKELEIKTISLRKYVVEALNVNEDSIGEIVPAGGMTNKNYKVSINNKNYILRVPGAGTEEMISRKDEKINAEIGFKLGLDTHVLCFDEVKGIKISEFIENAETLTGTSASKESNMKMTTKLLKTLHNSDVKLNNSFDILGKIKLYEDLLEKANGRNFDDYEEIRAKVIPLKELLVELGAKEVPAHNDTVPENFVKSGDDKMYLIDWEYSGMNDPMWDLAAHIIECNFSDDDEELFLRTYFEEDPDLNIKKRILIHKIFQDLLWSIWTKLKEAKGDDFGTYGIDRYNRAKKNLEILHQMLL</sequence>
<keyword evidence="3" id="KW-1185">Reference proteome</keyword>
<name>A0A1I0VWR3_9CLOT</name>
<dbReference type="InterPro" id="IPR036390">
    <property type="entry name" value="WH_DNA-bd_sf"/>
</dbReference>
<dbReference type="Pfam" id="PF01633">
    <property type="entry name" value="Choline_kinase"/>
    <property type="match status" value="1"/>
</dbReference>
<proteinExistence type="predicted"/>
<organism evidence="2 3">
    <name type="scientific">Clostridium frigidicarnis</name>
    <dbReference type="NCBI Taxonomy" id="84698"/>
    <lineage>
        <taxon>Bacteria</taxon>
        <taxon>Bacillati</taxon>
        <taxon>Bacillota</taxon>
        <taxon>Clostridia</taxon>
        <taxon>Eubacteriales</taxon>
        <taxon>Clostridiaceae</taxon>
        <taxon>Clostridium</taxon>
    </lineage>
</organism>
<dbReference type="InterPro" id="IPR017190">
    <property type="entry name" value="Bifunc_CCT/choline_kinase"/>
</dbReference>
<dbReference type="PANTHER" id="PTHR40086">
    <property type="entry name" value="PHOSPHOTRANSFERASE YTMP-RELATED"/>
    <property type="match status" value="1"/>
</dbReference>
<dbReference type="PANTHER" id="PTHR40086:SF1">
    <property type="entry name" value="CELL CYCLE REGULATOR CCRZ"/>
    <property type="match status" value="1"/>
</dbReference>
<dbReference type="AlphaFoldDB" id="A0A1I0VWR3"/>
<gene>
    <name evidence="2" type="ORF">SAMN04488528_100361</name>
</gene>
<dbReference type="Pfam" id="PF12804">
    <property type="entry name" value="NTP_transf_3"/>
    <property type="match status" value="1"/>
</dbReference>